<keyword evidence="1" id="KW-0812">Transmembrane</keyword>
<keyword evidence="1" id="KW-0472">Membrane</keyword>
<evidence type="ECO:0000256" key="1">
    <source>
        <dbReference type="SAM" id="Phobius"/>
    </source>
</evidence>
<dbReference type="AlphaFoldDB" id="A0A382BSR3"/>
<proteinExistence type="predicted"/>
<feature type="transmembrane region" description="Helical" evidence="1">
    <location>
        <begin position="12"/>
        <end position="32"/>
    </location>
</feature>
<gene>
    <name evidence="2" type="ORF">METZ01_LOCUS169724</name>
</gene>
<protein>
    <submittedName>
        <fullName evidence="2">Uncharacterized protein</fullName>
    </submittedName>
</protein>
<reference evidence="2" key="1">
    <citation type="submission" date="2018-05" db="EMBL/GenBank/DDBJ databases">
        <authorList>
            <person name="Lanie J.A."/>
            <person name="Ng W.-L."/>
            <person name="Kazmierczak K.M."/>
            <person name="Andrzejewski T.M."/>
            <person name="Davidsen T.M."/>
            <person name="Wayne K.J."/>
            <person name="Tettelin H."/>
            <person name="Glass J.I."/>
            <person name="Rusch D."/>
            <person name="Podicherti R."/>
            <person name="Tsui H.-C.T."/>
            <person name="Winkler M.E."/>
        </authorList>
    </citation>
    <scope>NUCLEOTIDE SEQUENCE</scope>
</reference>
<dbReference type="EMBL" id="UINC01031201">
    <property type="protein sequence ID" value="SVB16870.1"/>
    <property type="molecule type" value="Genomic_DNA"/>
</dbReference>
<name>A0A382BSR3_9ZZZZ</name>
<organism evidence="2">
    <name type="scientific">marine metagenome</name>
    <dbReference type="NCBI Taxonomy" id="408172"/>
    <lineage>
        <taxon>unclassified sequences</taxon>
        <taxon>metagenomes</taxon>
        <taxon>ecological metagenomes</taxon>
    </lineage>
</organism>
<feature type="transmembrane region" description="Helical" evidence="1">
    <location>
        <begin position="53"/>
        <end position="75"/>
    </location>
</feature>
<evidence type="ECO:0000313" key="2">
    <source>
        <dbReference type="EMBL" id="SVB16870.1"/>
    </source>
</evidence>
<keyword evidence="1" id="KW-1133">Transmembrane helix</keyword>
<accession>A0A382BSR3</accession>
<sequence>MDLSTIEVVRIAVGLVIMAYVGYCLLNQKVWVRGDIGLKSTVFAWGTKEENEFVFKLHVIAGTAFGIWLIAAPFLF</sequence>